<keyword evidence="11" id="KW-0564">Palmitate</keyword>
<keyword evidence="3" id="KW-0808">Transferase</keyword>
<name>A0AAD5FNH9_SILAS</name>
<evidence type="ECO:0000256" key="20">
    <source>
        <dbReference type="ARBA" id="ARBA00069748"/>
    </source>
</evidence>
<dbReference type="Pfam" id="PF01124">
    <property type="entry name" value="MAPEG"/>
    <property type="match status" value="1"/>
</dbReference>
<dbReference type="GO" id="GO:0005635">
    <property type="term" value="C:nuclear envelope"/>
    <property type="evidence" value="ECO:0007669"/>
    <property type="project" value="TreeGrafter"/>
</dbReference>
<reference evidence="24" key="1">
    <citation type="submission" date="2018-07" db="EMBL/GenBank/DDBJ databases">
        <title>Comparative genomics of catfishes provides insights into carnivory and benthic adaptation.</title>
        <authorList>
            <person name="Zhang Y."/>
            <person name="Wang D."/>
            <person name="Peng Z."/>
            <person name="Zheng S."/>
            <person name="Shao F."/>
            <person name="Tao W."/>
        </authorList>
    </citation>
    <scope>NUCLEOTIDE SEQUENCE</scope>
    <source>
        <strain evidence="24">Chongqing</strain>
    </source>
</reference>
<keyword evidence="13" id="KW-0449">Lipoprotein</keyword>
<dbReference type="GO" id="GO:0006691">
    <property type="term" value="P:leukotriene metabolic process"/>
    <property type="evidence" value="ECO:0007669"/>
    <property type="project" value="UniProtKB-ARBA"/>
</dbReference>
<feature type="transmembrane region" description="Helical" evidence="23">
    <location>
        <begin position="115"/>
        <end position="133"/>
    </location>
</feature>
<keyword evidence="8" id="KW-0443">Lipid metabolism</keyword>
<evidence type="ECO:0000256" key="23">
    <source>
        <dbReference type="SAM" id="Phobius"/>
    </source>
</evidence>
<dbReference type="AlphaFoldDB" id="A0AAD5FNH9"/>
<comment type="pathway">
    <text evidence="14">Lipid metabolism; leukotriene C4 biosynthesis.</text>
</comment>
<dbReference type="GO" id="GO:0004364">
    <property type="term" value="F:glutathione transferase activity"/>
    <property type="evidence" value="ECO:0007669"/>
    <property type="project" value="TreeGrafter"/>
</dbReference>
<evidence type="ECO:0000256" key="19">
    <source>
        <dbReference type="ARBA" id="ARBA00051411"/>
    </source>
</evidence>
<dbReference type="InterPro" id="IPR050997">
    <property type="entry name" value="MAPEG"/>
</dbReference>
<evidence type="ECO:0000256" key="17">
    <source>
        <dbReference type="ARBA" id="ARBA00043664"/>
    </source>
</evidence>
<feature type="transmembrane region" description="Helical" evidence="23">
    <location>
        <begin position="12"/>
        <end position="30"/>
    </location>
</feature>
<comment type="catalytic activity">
    <reaction evidence="18">
        <text>leukotriene C4 = leukotriene A4 + glutathione</text>
        <dbReference type="Rhea" id="RHEA:17617"/>
        <dbReference type="ChEBI" id="CHEBI:57463"/>
        <dbReference type="ChEBI" id="CHEBI:57925"/>
        <dbReference type="ChEBI" id="CHEBI:57973"/>
        <dbReference type="EC" id="4.4.1.20"/>
    </reaction>
    <physiologicalReaction direction="right-to-left" evidence="18">
        <dbReference type="Rhea" id="RHEA:17619"/>
    </physiologicalReaction>
</comment>
<evidence type="ECO:0000313" key="24">
    <source>
        <dbReference type="EMBL" id="KAI5623575.1"/>
    </source>
</evidence>
<evidence type="ECO:0000256" key="5">
    <source>
        <dbReference type="ARBA" id="ARBA00022787"/>
    </source>
</evidence>
<keyword evidence="5" id="KW-1000">Mitochondrion outer membrane</keyword>
<evidence type="ECO:0000256" key="4">
    <source>
        <dbReference type="ARBA" id="ARBA00022692"/>
    </source>
</evidence>
<dbReference type="GO" id="GO:0005783">
    <property type="term" value="C:endoplasmic reticulum"/>
    <property type="evidence" value="ECO:0007669"/>
    <property type="project" value="TreeGrafter"/>
</dbReference>
<keyword evidence="10 23" id="KW-0472">Membrane</keyword>
<evidence type="ECO:0000256" key="13">
    <source>
        <dbReference type="ARBA" id="ARBA00023288"/>
    </source>
</evidence>
<evidence type="ECO:0000256" key="10">
    <source>
        <dbReference type="ARBA" id="ARBA00023136"/>
    </source>
</evidence>
<dbReference type="InterPro" id="IPR001129">
    <property type="entry name" value="Membr-assoc_MAPEG"/>
</dbReference>
<evidence type="ECO:0000256" key="2">
    <source>
        <dbReference type="ARBA" id="ARBA00010459"/>
    </source>
</evidence>
<dbReference type="GO" id="GO:0004464">
    <property type="term" value="F:leukotriene-C4 synthase activity"/>
    <property type="evidence" value="ECO:0007669"/>
    <property type="project" value="UniProtKB-EC"/>
</dbReference>
<dbReference type="EC" id="4.4.1.20" evidence="16"/>
<dbReference type="EMBL" id="MU551602">
    <property type="protein sequence ID" value="KAI5623575.1"/>
    <property type="molecule type" value="Genomic_DNA"/>
</dbReference>
<dbReference type="PANTHER" id="PTHR10250">
    <property type="entry name" value="MICROSOMAL GLUTATHIONE S-TRANSFERASE"/>
    <property type="match status" value="1"/>
</dbReference>
<comment type="pathway">
    <text evidence="15">Lipid metabolism; arachidonate metabolism.</text>
</comment>
<evidence type="ECO:0000256" key="16">
    <source>
        <dbReference type="ARBA" id="ARBA00039056"/>
    </source>
</evidence>
<keyword evidence="6 23" id="KW-1133">Transmembrane helix</keyword>
<gene>
    <name evidence="24" type="ORF">C0J50_16914</name>
</gene>
<evidence type="ECO:0000256" key="11">
    <source>
        <dbReference type="ARBA" id="ARBA00023139"/>
    </source>
</evidence>
<dbReference type="GO" id="GO:0005741">
    <property type="term" value="C:mitochondrial outer membrane"/>
    <property type="evidence" value="ECO:0007669"/>
    <property type="project" value="UniProtKB-SubCell"/>
</dbReference>
<evidence type="ECO:0000256" key="1">
    <source>
        <dbReference type="ARBA" id="ARBA00004374"/>
    </source>
</evidence>
<evidence type="ECO:0000256" key="12">
    <source>
        <dbReference type="ARBA" id="ARBA00023239"/>
    </source>
</evidence>
<dbReference type="SUPFAM" id="SSF161084">
    <property type="entry name" value="MAPEG domain-like"/>
    <property type="match status" value="1"/>
</dbReference>
<evidence type="ECO:0000256" key="15">
    <source>
        <dbReference type="ARBA" id="ARBA00037916"/>
    </source>
</evidence>
<sequence length="153" mass="17019">MVVLSKEYGYVLLTGTASILQVSYLAYAVVKARIKYNVQYPKMYSDDPENGQIFNCIQRAHQNTVEVMPSFLFLLAAGGIYHPRLASVLGVIWIAGRAVYAHGYSSGEPKKRTRGGFGFLGLLGLFLCTVDSARTMVGCGWQPAWPRHMFKTF</sequence>
<dbReference type="Proteomes" id="UP001205998">
    <property type="component" value="Unassembled WGS sequence"/>
</dbReference>
<keyword evidence="7" id="KW-0560">Oxidoreductase</keyword>
<dbReference type="PANTHER" id="PTHR10250:SF26">
    <property type="entry name" value="GLUTATHIONE S-TRANSFERASE 3, MITOCHONDRIAL"/>
    <property type="match status" value="1"/>
</dbReference>
<evidence type="ECO:0000256" key="21">
    <source>
        <dbReference type="ARBA" id="ARBA00075145"/>
    </source>
</evidence>
<organism evidence="24 25">
    <name type="scientific">Silurus asotus</name>
    <name type="common">Amur catfish</name>
    <name type="synonym">Parasilurus asotus</name>
    <dbReference type="NCBI Taxonomy" id="30991"/>
    <lineage>
        <taxon>Eukaryota</taxon>
        <taxon>Metazoa</taxon>
        <taxon>Chordata</taxon>
        <taxon>Craniata</taxon>
        <taxon>Vertebrata</taxon>
        <taxon>Euteleostomi</taxon>
        <taxon>Actinopterygii</taxon>
        <taxon>Neopterygii</taxon>
        <taxon>Teleostei</taxon>
        <taxon>Ostariophysi</taxon>
        <taxon>Siluriformes</taxon>
        <taxon>Siluridae</taxon>
        <taxon>Silurus</taxon>
    </lineage>
</organism>
<feature type="transmembrane region" description="Helical" evidence="23">
    <location>
        <begin position="71"/>
        <end position="95"/>
    </location>
</feature>
<evidence type="ECO:0000256" key="14">
    <source>
        <dbReference type="ARBA" id="ARBA00037884"/>
    </source>
</evidence>
<keyword evidence="25" id="KW-1185">Reference proteome</keyword>
<evidence type="ECO:0000256" key="18">
    <source>
        <dbReference type="ARBA" id="ARBA00049298"/>
    </source>
</evidence>
<dbReference type="Gene3D" id="1.20.120.550">
    <property type="entry name" value="Membrane associated eicosanoid/glutathione metabolism-like domain"/>
    <property type="match status" value="1"/>
</dbReference>
<evidence type="ECO:0000256" key="6">
    <source>
        <dbReference type="ARBA" id="ARBA00022989"/>
    </source>
</evidence>
<evidence type="ECO:0000313" key="25">
    <source>
        <dbReference type="Proteomes" id="UP001205998"/>
    </source>
</evidence>
<dbReference type="InterPro" id="IPR023352">
    <property type="entry name" value="MAPEG-like_dom_sf"/>
</dbReference>
<evidence type="ECO:0000256" key="8">
    <source>
        <dbReference type="ARBA" id="ARBA00023098"/>
    </source>
</evidence>
<protein>
    <recommendedName>
        <fullName evidence="20">Glutathione S-transferase 3, mitochondrial</fullName>
        <ecNumber evidence="16">4.4.1.20</ecNumber>
    </recommendedName>
    <alternativeName>
        <fullName evidence="21">Glutathione peroxidase MGST3</fullName>
    </alternativeName>
    <alternativeName>
        <fullName evidence="22">LTC4 synthase MGST3</fullName>
    </alternativeName>
</protein>
<proteinExistence type="inferred from homology"/>
<keyword evidence="9" id="KW-0496">Mitochondrion</keyword>
<dbReference type="GO" id="GO:0004602">
    <property type="term" value="F:glutathione peroxidase activity"/>
    <property type="evidence" value="ECO:0007669"/>
    <property type="project" value="TreeGrafter"/>
</dbReference>
<comment type="catalytic activity">
    <reaction evidence="19">
        <text>15-deoxy-Delta(12,14)-prostaglandin J2 + glutathione = 15-deoxy-Delta(12,14)-prostaglandin J2-S-(R)-glutathione</text>
        <dbReference type="Rhea" id="RHEA:75963"/>
        <dbReference type="ChEBI" id="CHEBI:57925"/>
        <dbReference type="ChEBI" id="CHEBI:85236"/>
        <dbReference type="ChEBI" id="CHEBI:194498"/>
    </reaction>
    <physiologicalReaction direction="left-to-right" evidence="19">
        <dbReference type="Rhea" id="RHEA:75964"/>
    </physiologicalReaction>
</comment>
<evidence type="ECO:0000256" key="7">
    <source>
        <dbReference type="ARBA" id="ARBA00023002"/>
    </source>
</evidence>
<evidence type="ECO:0000256" key="9">
    <source>
        <dbReference type="ARBA" id="ARBA00023128"/>
    </source>
</evidence>
<comment type="subcellular location">
    <subcellularLocation>
        <location evidence="1">Mitochondrion outer membrane</location>
        <topology evidence="1">Multi-pass membrane protein</topology>
    </subcellularLocation>
</comment>
<dbReference type="FunFam" id="1.20.120.550:FF:000004">
    <property type="entry name" value="Microsomal glutathione S-transferase 3"/>
    <property type="match status" value="1"/>
</dbReference>
<comment type="similarity">
    <text evidence="2">Belongs to the MAPEG family.</text>
</comment>
<dbReference type="GO" id="GO:0006629">
    <property type="term" value="P:lipid metabolic process"/>
    <property type="evidence" value="ECO:0007669"/>
    <property type="project" value="UniProtKB-KW"/>
</dbReference>
<keyword evidence="12" id="KW-0456">Lyase</keyword>
<comment type="caution">
    <text evidence="24">The sequence shown here is derived from an EMBL/GenBank/DDBJ whole genome shotgun (WGS) entry which is preliminary data.</text>
</comment>
<evidence type="ECO:0000256" key="22">
    <source>
        <dbReference type="ARBA" id="ARBA00076908"/>
    </source>
</evidence>
<evidence type="ECO:0000256" key="3">
    <source>
        <dbReference type="ARBA" id="ARBA00022679"/>
    </source>
</evidence>
<comment type="catalytic activity">
    <reaction evidence="17">
        <text>(5S)-hydroperoxy-(6E,8Z,11Z,14Z)-eicosatetraenoate + 2 glutathione = (5S)-hydroxy-(6E,8Z,11Z,14Z)-eicosatetraenoate + glutathione disulfide + H2O</text>
        <dbReference type="Rhea" id="RHEA:48620"/>
        <dbReference type="ChEBI" id="CHEBI:15377"/>
        <dbReference type="ChEBI" id="CHEBI:57450"/>
        <dbReference type="ChEBI" id="CHEBI:57925"/>
        <dbReference type="ChEBI" id="CHEBI:58297"/>
        <dbReference type="ChEBI" id="CHEBI:90632"/>
    </reaction>
    <physiologicalReaction direction="left-to-right" evidence="17">
        <dbReference type="Rhea" id="RHEA:48621"/>
    </physiologicalReaction>
</comment>
<accession>A0AAD5FNH9</accession>
<keyword evidence="4 23" id="KW-0812">Transmembrane</keyword>